<reference evidence="2 3" key="1">
    <citation type="submission" date="2019-08" db="EMBL/GenBank/DDBJ databases">
        <authorList>
            <person name="Vazquez-Campos X."/>
        </authorList>
    </citation>
    <scope>NUCLEOTIDE SEQUENCE [LARGE SCALE GENOMIC DNA]</scope>
    <source>
        <strain evidence="2">LFW-283_2</strain>
    </source>
</reference>
<name>A0A5E4LRS6_9ARCH</name>
<dbReference type="EMBL" id="CABMJJ010000009">
    <property type="protein sequence ID" value="VVC03848.1"/>
    <property type="molecule type" value="Genomic_DNA"/>
</dbReference>
<proteinExistence type="predicted"/>
<feature type="domain" description="DUF357" evidence="1">
    <location>
        <begin position="12"/>
        <end position="71"/>
    </location>
</feature>
<dbReference type="InterPro" id="IPR023140">
    <property type="entry name" value="DUF357"/>
</dbReference>
<sequence length="82" mass="9521">MNSEERAKKDIDKLDRIVVTFKKLKLDKKYPKVMEYVENYGADAKHFFEKGDYFTSFGAANYAYGFIDAVLVIEGKKDEIIL</sequence>
<accession>A0A5E4LRS6</accession>
<dbReference type="Pfam" id="PF04010">
    <property type="entry name" value="DUF357"/>
    <property type="match status" value="1"/>
</dbReference>
<dbReference type="InterPro" id="IPR036809">
    <property type="entry name" value="AF1782-like_sf"/>
</dbReference>
<dbReference type="Proteomes" id="UP000789941">
    <property type="component" value="Unassembled WGS sequence"/>
</dbReference>
<dbReference type="AlphaFoldDB" id="A0A5E4LRS6"/>
<evidence type="ECO:0000259" key="1">
    <source>
        <dbReference type="Pfam" id="PF04010"/>
    </source>
</evidence>
<evidence type="ECO:0000313" key="2">
    <source>
        <dbReference type="EMBL" id="VVC03848.1"/>
    </source>
</evidence>
<evidence type="ECO:0000313" key="3">
    <source>
        <dbReference type="Proteomes" id="UP000789941"/>
    </source>
</evidence>
<comment type="caution">
    <text evidence="2">The sequence shown here is derived from an EMBL/GenBank/DDBJ whole genome shotgun (WGS) entry which is preliminary data.</text>
</comment>
<gene>
    <name evidence="2" type="ORF">LFW2832_00575</name>
</gene>
<organism evidence="2 3">
    <name type="scientific">Candidatus Bilamarchaeum dharawalense</name>
    <dbReference type="NCBI Taxonomy" id="2885759"/>
    <lineage>
        <taxon>Archaea</taxon>
        <taxon>Candidatus Micrarchaeota</taxon>
        <taxon>Candidatus Micrarchaeia</taxon>
        <taxon>Candidatus Anstonellales</taxon>
        <taxon>Candidatus Bilamarchaeaceae</taxon>
        <taxon>Candidatus Bilamarchaeum</taxon>
    </lineage>
</organism>
<protein>
    <recommendedName>
        <fullName evidence="1">DUF357 domain-containing protein</fullName>
    </recommendedName>
</protein>
<dbReference type="SUPFAM" id="SSF158372">
    <property type="entry name" value="AF1782-like"/>
    <property type="match status" value="1"/>
</dbReference>
<dbReference type="Gene3D" id="1.20.1270.90">
    <property type="entry name" value="AF1782-like"/>
    <property type="match status" value="1"/>
</dbReference>